<feature type="region of interest" description="Disordered" evidence="8">
    <location>
        <begin position="509"/>
        <end position="531"/>
    </location>
</feature>
<dbReference type="Proteomes" id="UP001281447">
    <property type="component" value="Unassembled WGS sequence"/>
</dbReference>
<keyword evidence="3" id="KW-0813">Transport</keyword>
<proteinExistence type="inferred from homology"/>
<evidence type="ECO:0000256" key="7">
    <source>
        <dbReference type="ARBA" id="ARBA00023136"/>
    </source>
</evidence>
<feature type="transmembrane region" description="Helical" evidence="9">
    <location>
        <begin position="232"/>
        <end position="252"/>
    </location>
</feature>
<feature type="transmembrane region" description="Helical" evidence="9">
    <location>
        <begin position="305"/>
        <end position="326"/>
    </location>
</feature>
<keyword evidence="12" id="KW-1185">Reference proteome</keyword>
<feature type="transmembrane region" description="Helical" evidence="9">
    <location>
        <begin position="53"/>
        <end position="73"/>
    </location>
</feature>
<evidence type="ECO:0000256" key="3">
    <source>
        <dbReference type="ARBA" id="ARBA00022448"/>
    </source>
</evidence>
<dbReference type="PANTHER" id="PTHR42718">
    <property type="entry name" value="MAJOR FACILITATOR SUPERFAMILY MULTIDRUG TRANSPORTER MFSC"/>
    <property type="match status" value="1"/>
</dbReference>
<dbReference type="Gene3D" id="1.20.1720.10">
    <property type="entry name" value="Multidrug resistance protein D"/>
    <property type="match status" value="1"/>
</dbReference>
<evidence type="ECO:0000256" key="6">
    <source>
        <dbReference type="ARBA" id="ARBA00022989"/>
    </source>
</evidence>
<reference evidence="11 12" key="1">
    <citation type="submission" date="2023-10" db="EMBL/GenBank/DDBJ databases">
        <title>Virgibacillus halophilus 5B73C genome.</title>
        <authorList>
            <person name="Miliotis G."/>
            <person name="Sengupta P."/>
            <person name="Hameed A."/>
            <person name="Chuvochina M."/>
            <person name="Mcdonagh F."/>
            <person name="Simpson A.C."/>
            <person name="Singh N.K."/>
            <person name="Rekha P.D."/>
            <person name="Raman K."/>
            <person name="Hugenholtz P."/>
            <person name="Venkateswaran K."/>
        </authorList>
    </citation>
    <scope>NUCLEOTIDE SEQUENCE [LARGE SCALE GENOMIC DNA]</scope>
    <source>
        <strain evidence="11 12">5B73C</strain>
    </source>
</reference>
<accession>A0ABU5C3M2</accession>
<dbReference type="PROSITE" id="PS50850">
    <property type="entry name" value="MFS"/>
    <property type="match status" value="1"/>
</dbReference>
<protein>
    <submittedName>
        <fullName evidence="11">DHA2 family efflux MFS transporter permease subunit</fullName>
    </submittedName>
</protein>
<feature type="transmembrane region" description="Helical" evidence="9">
    <location>
        <begin position="12"/>
        <end position="33"/>
    </location>
</feature>
<evidence type="ECO:0000313" key="11">
    <source>
        <dbReference type="EMBL" id="MDY0393921.1"/>
    </source>
</evidence>
<dbReference type="InterPro" id="IPR004638">
    <property type="entry name" value="EmrB-like"/>
</dbReference>
<evidence type="ECO:0000259" key="10">
    <source>
        <dbReference type="PROSITE" id="PS50850"/>
    </source>
</evidence>
<evidence type="ECO:0000256" key="1">
    <source>
        <dbReference type="ARBA" id="ARBA00004651"/>
    </source>
</evidence>
<keyword evidence="6 9" id="KW-1133">Transmembrane helix</keyword>
<gene>
    <name evidence="11" type="ORF">RWE15_04895</name>
</gene>
<evidence type="ECO:0000256" key="2">
    <source>
        <dbReference type="ARBA" id="ARBA00008537"/>
    </source>
</evidence>
<feature type="transmembrane region" description="Helical" evidence="9">
    <location>
        <begin position="113"/>
        <end position="131"/>
    </location>
</feature>
<dbReference type="NCBIfam" id="TIGR00711">
    <property type="entry name" value="efflux_EmrB"/>
    <property type="match status" value="1"/>
</dbReference>
<evidence type="ECO:0000256" key="4">
    <source>
        <dbReference type="ARBA" id="ARBA00022475"/>
    </source>
</evidence>
<dbReference type="InterPro" id="IPR011701">
    <property type="entry name" value="MFS"/>
</dbReference>
<dbReference type="InterPro" id="IPR020846">
    <property type="entry name" value="MFS_dom"/>
</dbReference>
<evidence type="ECO:0000313" key="12">
    <source>
        <dbReference type="Proteomes" id="UP001281447"/>
    </source>
</evidence>
<feature type="domain" description="Major facilitator superfamily (MFS) profile" evidence="10">
    <location>
        <begin position="15"/>
        <end position="507"/>
    </location>
</feature>
<feature type="transmembrane region" description="Helical" evidence="9">
    <location>
        <begin position="169"/>
        <end position="189"/>
    </location>
</feature>
<evidence type="ECO:0000256" key="5">
    <source>
        <dbReference type="ARBA" id="ARBA00022692"/>
    </source>
</evidence>
<sequence length="531" mass="57846">MNLFQTPERLKKGPLMTVMLLGAFAAILNQTLLNVAVPKIMEDFDVSASTAQWLTTAYMLVNGVLIPVTAFLMRSFSTRKIFITAMGLFAVGTILCSFSPTFFVLLLGRIVQASGAGMLMPLLMNVFLTIFPPEKRGAAMGTVGIVIMFAPAIGPTLSGWIVEHYSWRVLFYVVLPFVIVDIILAYFLLKNVLKLTYPKIDISGIILSTIALGGLLYGFSEAGNDGWGATKVVLWFVIGGIALLLFIWRELVADEPMLELRVFKYNMFTLSSIIRLIAVMAMFSAMLLIPIYMQTIRGYTPLESGLLLLPGAILMGIFQPITGILFDKIGARPLALVGLALTVWTTWELHDLSATTSFSFIMVIYALRMVGLAGVMMPIMTTGLNQLPQRLSAHGTAMANTLQQVAGSVGTAVMVSIYTAQTKTHMGMIGNKMTSEHTHQQFSDLVHQLMGAMGMSADAAGAAGQQMIYGQAYKQALIEGMNDSFFVATILAAIAFVLSLFLKRTYPPDEDLATDSPKEKETTDTPMANEG</sequence>
<dbReference type="PANTHER" id="PTHR42718:SF9">
    <property type="entry name" value="MAJOR FACILITATOR SUPERFAMILY MULTIDRUG TRANSPORTER MFSC"/>
    <property type="match status" value="1"/>
</dbReference>
<feature type="transmembrane region" description="Helical" evidence="9">
    <location>
        <begin position="333"/>
        <end position="350"/>
    </location>
</feature>
<name>A0ABU5C3M2_9BACI</name>
<organism evidence="11 12">
    <name type="scientific">Tigheibacillus halophilus</name>
    <dbReference type="NCBI Taxonomy" id="361280"/>
    <lineage>
        <taxon>Bacteria</taxon>
        <taxon>Bacillati</taxon>
        <taxon>Bacillota</taxon>
        <taxon>Bacilli</taxon>
        <taxon>Bacillales</taxon>
        <taxon>Bacillaceae</taxon>
        <taxon>Tigheibacillus</taxon>
    </lineage>
</organism>
<dbReference type="CDD" id="cd17503">
    <property type="entry name" value="MFS_LmrB_MDR_like"/>
    <property type="match status" value="1"/>
</dbReference>
<feature type="transmembrane region" description="Helical" evidence="9">
    <location>
        <begin position="356"/>
        <end position="380"/>
    </location>
</feature>
<keyword evidence="7 9" id="KW-0472">Membrane</keyword>
<comment type="caution">
    <text evidence="11">The sequence shown here is derived from an EMBL/GenBank/DDBJ whole genome shotgun (WGS) entry which is preliminary data.</text>
</comment>
<keyword evidence="5 9" id="KW-0812">Transmembrane</keyword>
<comment type="subcellular location">
    <subcellularLocation>
        <location evidence="1">Cell membrane</location>
        <topology evidence="1">Multi-pass membrane protein</topology>
    </subcellularLocation>
</comment>
<feature type="transmembrane region" description="Helical" evidence="9">
    <location>
        <begin position="484"/>
        <end position="502"/>
    </location>
</feature>
<comment type="similarity">
    <text evidence="2">Belongs to the major facilitator superfamily. EmrB family.</text>
</comment>
<keyword evidence="4" id="KW-1003">Cell membrane</keyword>
<dbReference type="Gene3D" id="1.20.1250.20">
    <property type="entry name" value="MFS general substrate transporter like domains"/>
    <property type="match status" value="1"/>
</dbReference>
<dbReference type="EMBL" id="JAWDIP010000003">
    <property type="protein sequence ID" value="MDY0393921.1"/>
    <property type="molecule type" value="Genomic_DNA"/>
</dbReference>
<dbReference type="Pfam" id="PF07690">
    <property type="entry name" value="MFS_1"/>
    <property type="match status" value="1"/>
</dbReference>
<dbReference type="InterPro" id="IPR036259">
    <property type="entry name" value="MFS_trans_sf"/>
</dbReference>
<dbReference type="PRINTS" id="PR01036">
    <property type="entry name" value="TCRTETB"/>
</dbReference>
<dbReference type="SUPFAM" id="SSF103473">
    <property type="entry name" value="MFS general substrate transporter"/>
    <property type="match status" value="1"/>
</dbReference>
<feature type="transmembrane region" description="Helical" evidence="9">
    <location>
        <begin position="201"/>
        <end position="220"/>
    </location>
</feature>
<feature type="transmembrane region" description="Helical" evidence="9">
    <location>
        <begin position="138"/>
        <end position="157"/>
    </location>
</feature>
<evidence type="ECO:0000256" key="9">
    <source>
        <dbReference type="SAM" id="Phobius"/>
    </source>
</evidence>
<feature type="transmembrane region" description="Helical" evidence="9">
    <location>
        <begin position="273"/>
        <end position="293"/>
    </location>
</feature>
<evidence type="ECO:0000256" key="8">
    <source>
        <dbReference type="SAM" id="MobiDB-lite"/>
    </source>
</evidence>
<feature type="transmembrane region" description="Helical" evidence="9">
    <location>
        <begin position="85"/>
        <end position="107"/>
    </location>
</feature>